<evidence type="ECO:0000256" key="1">
    <source>
        <dbReference type="SAM" id="MobiDB-lite"/>
    </source>
</evidence>
<feature type="region of interest" description="Disordered" evidence="1">
    <location>
        <begin position="1"/>
        <end position="22"/>
    </location>
</feature>
<keyword evidence="3" id="KW-1185">Reference proteome</keyword>
<comment type="caution">
    <text evidence="2">The sequence shown here is derived from an EMBL/GenBank/DDBJ whole genome shotgun (WGS) entry which is preliminary data.</text>
</comment>
<dbReference type="EMBL" id="JBBHJY010000009">
    <property type="protein sequence ID" value="MEJ6011424.1"/>
    <property type="molecule type" value="Genomic_DNA"/>
</dbReference>
<reference evidence="2 3" key="1">
    <citation type="submission" date="2024-03" db="EMBL/GenBank/DDBJ databases">
        <authorList>
            <person name="Jo J.-H."/>
        </authorList>
    </citation>
    <scope>NUCLEOTIDE SEQUENCE [LARGE SCALE GENOMIC DNA]</scope>
    <source>
        <strain evidence="2 3">AS3R-12</strain>
    </source>
</reference>
<sequence length="44" mass="5320">MFEQPSTHKRDRLQRNAERREGFKRDLKELGRAYVKEGKKFLGL</sequence>
<accession>A0ABU8SD57</accession>
<evidence type="ECO:0000313" key="2">
    <source>
        <dbReference type="EMBL" id="MEJ6011424.1"/>
    </source>
</evidence>
<evidence type="ECO:0000313" key="3">
    <source>
        <dbReference type="Proteomes" id="UP001379235"/>
    </source>
</evidence>
<gene>
    <name evidence="2" type="ORF">WG900_16020</name>
</gene>
<dbReference type="Proteomes" id="UP001379235">
    <property type="component" value="Unassembled WGS sequence"/>
</dbReference>
<dbReference type="RefSeq" id="WP_339968667.1">
    <property type="nucleotide sequence ID" value="NZ_JBBHJY010000009.1"/>
</dbReference>
<feature type="compositionally biased region" description="Basic and acidic residues" evidence="1">
    <location>
        <begin position="13"/>
        <end position="22"/>
    </location>
</feature>
<proteinExistence type="predicted"/>
<name>A0ABU8SD57_9SPHN</name>
<organism evidence="2 3">
    <name type="scientific">Novosphingobium aquae</name>
    <dbReference type="NCBI Taxonomy" id="3133435"/>
    <lineage>
        <taxon>Bacteria</taxon>
        <taxon>Pseudomonadati</taxon>
        <taxon>Pseudomonadota</taxon>
        <taxon>Alphaproteobacteria</taxon>
        <taxon>Sphingomonadales</taxon>
        <taxon>Sphingomonadaceae</taxon>
        <taxon>Novosphingobium</taxon>
    </lineage>
</organism>
<protein>
    <submittedName>
        <fullName evidence="2">Uncharacterized protein</fullName>
    </submittedName>
</protein>